<gene>
    <name evidence="1" type="ORF">H9948_08845</name>
</gene>
<sequence>MDKRDIVQIIARSSKTNKNETFHLSMGNLSLLVFDSGSKYQPWKYKKVARGIDTRSYLDEMRAAINENRQK</sequence>
<reference evidence="1" key="2">
    <citation type="submission" date="2021-04" db="EMBL/GenBank/DDBJ databases">
        <authorList>
            <person name="Gilroy R."/>
        </authorList>
    </citation>
    <scope>NUCLEOTIDE SEQUENCE</scope>
    <source>
        <strain evidence="1">CHK171-505</strain>
    </source>
</reference>
<comment type="caution">
    <text evidence="1">The sequence shown here is derived from an EMBL/GenBank/DDBJ whole genome shotgun (WGS) entry which is preliminary data.</text>
</comment>
<accession>A0A9D2I184</accession>
<organism evidence="1 2">
    <name type="scientific">Candidatus Jeotgalibaca merdavium</name>
    <dbReference type="NCBI Taxonomy" id="2838627"/>
    <lineage>
        <taxon>Bacteria</taxon>
        <taxon>Bacillati</taxon>
        <taxon>Bacillota</taxon>
        <taxon>Bacilli</taxon>
        <taxon>Lactobacillales</taxon>
        <taxon>Carnobacteriaceae</taxon>
        <taxon>Jeotgalibaca</taxon>
    </lineage>
</organism>
<proteinExistence type="predicted"/>
<reference evidence="1" key="1">
    <citation type="journal article" date="2021" name="PeerJ">
        <title>Extensive microbial diversity within the chicken gut microbiome revealed by metagenomics and culture.</title>
        <authorList>
            <person name="Gilroy R."/>
            <person name="Ravi A."/>
            <person name="Getino M."/>
            <person name="Pursley I."/>
            <person name="Horton D.L."/>
            <person name="Alikhan N.F."/>
            <person name="Baker D."/>
            <person name="Gharbi K."/>
            <person name="Hall N."/>
            <person name="Watson M."/>
            <person name="Adriaenssens E.M."/>
            <person name="Foster-Nyarko E."/>
            <person name="Jarju S."/>
            <person name="Secka A."/>
            <person name="Antonio M."/>
            <person name="Oren A."/>
            <person name="Chaudhuri R.R."/>
            <person name="La Ragione R."/>
            <person name="Hildebrand F."/>
            <person name="Pallen M.J."/>
        </authorList>
    </citation>
    <scope>NUCLEOTIDE SEQUENCE</scope>
    <source>
        <strain evidence="1">CHK171-505</strain>
    </source>
</reference>
<dbReference type="Proteomes" id="UP000886856">
    <property type="component" value="Unassembled WGS sequence"/>
</dbReference>
<evidence type="ECO:0000313" key="2">
    <source>
        <dbReference type="Proteomes" id="UP000886856"/>
    </source>
</evidence>
<protein>
    <submittedName>
        <fullName evidence="1">Uncharacterized protein</fullName>
    </submittedName>
</protein>
<dbReference type="AlphaFoldDB" id="A0A9D2I184"/>
<evidence type="ECO:0000313" key="1">
    <source>
        <dbReference type="EMBL" id="HJA90881.1"/>
    </source>
</evidence>
<dbReference type="EMBL" id="DWYW01000200">
    <property type="protein sequence ID" value="HJA90881.1"/>
    <property type="molecule type" value="Genomic_DNA"/>
</dbReference>
<name>A0A9D2I184_9LACT</name>